<feature type="compositionally biased region" description="Acidic residues" evidence="1">
    <location>
        <begin position="27"/>
        <end position="37"/>
    </location>
</feature>
<accession>A0A1G6IHA0</accession>
<feature type="region of interest" description="Disordered" evidence="1">
    <location>
        <begin position="27"/>
        <end position="124"/>
    </location>
</feature>
<gene>
    <name evidence="2" type="ORF">SAMN05216337_1001146</name>
</gene>
<evidence type="ECO:0000313" key="2">
    <source>
        <dbReference type="EMBL" id="SDC05780.1"/>
    </source>
</evidence>
<name>A0A1G6IHA0_9BRAD</name>
<protein>
    <submittedName>
        <fullName evidence="2">Uncharacterized protein</fullName>
    </submittedName>
</protein>
<sequence length="140" mass="15898">MNVQLRRLKRRAEEAVDFLIHVLDSIDGDADSEEGGDAEPSLAALERHPECIVGETWSDAPYRDRDGSQLAWHKGARDDREDDHDGAEPDVDDELSGDEQEPSLGSFDRLTNQDHGWRQTQSPSTWVFHCNTDLELQSRR</sequence>
<proteinExistence type="predicted"/>
<dbReference type="RefSeq" id="WP_092077550.1">
    <property type="nucleotide sequence ID" value="NZ_FMZW01000001.1"/>
</dbReference>
<dbReference type="EMBL" id="FMZW01000001">
    <property type="protein sequence ID" value="SDC05780.1"/>
    <property type="molecule type" value="Genomic_DNA"/>
</dbReference>
<evidence type="ECO:0000313" key="3">
    <source>
        <dbReference type="Proteomes" id="UP000199245"/>
    </source>
</evidence>
<evidence type="ECO:0000256" key="1">
    <source>
        <dbReference type="SAM" id="MobiDB-lite"/>
    </source>
</evidence>
<feature type="compositionally biased region" description="Acidic residues" evidence="1">
    <location>
        <begin position="80"/>
        <end position="101"/>
    </location>
</feature>
<dbReference type="Proteomes" id="UP000199245">
    <property type="component" value="Unassembled WGS sequence"/>
</dbReference>
<dbReference type="AlphaFoldDB" id="A0A1G6IHA0"/>
<reference evidence="2 3" key="1">
    <citation type="submission" date="2016-10" db="EMBL/GenBank/DDBJ databases">
        <authorList>
            <person name="de Groot N.N."/>
        </authorList>
    </citation>
    <scope>NUCLEOTIDE SEQUENCE [LARGE SCALE GENOMIC DNA]</scope>
    <source>
        <strain evidence="2 3">R5</strain>
    </source>
</reference>
<organism evidence="2 3">
    <name type="scientific">Bradyrhizobium brasilense</name>
    <dbReference type="NCBI Taxonomy" id="1419277"/>
    <lineage>
        <taxon>Bacteria</taxon>
        <taxon>Pseudomonadati</taxon>
        <taxon>Pseudomonadota</taxon>
        <taxon>Alphaproteobacteria</taxon>
        <taxon>Hyphomicrobiales</taxon>
        <taxon>Nitrobacteraceae</taxon>
        <taxon>Bradyrhizobium</taxon>
    </lineage>
</organism>